<dbReference type="VEuPathDB" id="VectorBase:ADIR014345"/>
<name>A0A182NWT5_9DIPT</name>
<sequence length="167" mass="19126">MADEDRLNDLVNQAVSSEYPHIYGAVNLNRLREVLFFLAASRRSQPEQPEHVIPWNEQIEQDAIVVRKLSEEFEKCDSLQNVLDTASSSAPEAQDDELECVVDIMGIRSPPLKDERPFSELSVNEILLEIEKIGEKVNEINERVFRMETKSLQLECQCIHNVKVMGD</sequence>
<evidence type="ECO:0000313" key="2">
    <source>
        <dbReference type="Proteomes" id="UP000075884"/>
    </source>
</evidence>
<dbReference type="AlphaFoldDB" id="A0A182NWT5"/>
<keyword evidence="2" id="KW-1185">Reference proteome</keyword>
<protein>
    <submittedName>
        <fullName evidence="1">Uncharacterized protein</fullName>
    </submittedName>
</protein>
<reference evidence="2" key="1">
    <citation type="submission" date="2013-03" db="EMBL/GenBank/DDBJ databases">
        <title>The Genome Sequence of Anopheles dirus WRAIR2.</title>
        <authorList>
            <consortium name="The Broad Institute Genomics Platform"/>
            <person name="Neafsey D.E."/>
            <person name="Walton C."/>
            <person name="Walker B."/>
            <person name="Young S.K."/>
            <person name="Zeng Q."/>
            <person name="Gargeya S."/>
            <person name="Fitzgerald M."/>
            <person name="Haas B."/>
            <person name="Abouelleil A."/>
            <person name="Allen A.W."/>
            <person name="Alvarado L."/>
            <person name="Arachchi H.M."/>
            <person name="Berlin A.M."/>
            <person name="Chapman S.B."/>
            <person name="Gainer-Dewar J."/>
            <person name="Goldberg J."/>
            <person name="Griggs A."/>
            <person name="Gujja S."/>
            <person name="Hansen M."/>
            <person name="Howarth C."/>
            <person name="Imamovic A."/>
            <person name="Ireland A."/>
            <person name="Larimer J."/>
            <person name="McCowan C."/>
            <person name="Murphy C."/>
            <person name="Pearson M."/>
            <person name="Poon T.W."/>
            <person name="Priest M."/>
            <person name="Roberts A."/>
            <person name="Saif S."/>
            <person name="Shea T."/>
            <person name="Sisk P."/>
            <person name="Sykes S."/>
            <person name="Wortman J."/>
            <person name="Nusbaum C."/>
            <person name="Birren B."/>
        </authorList>
    </citation>
    <scope>NUCLEOTIDE SEQUENCE [LARGE SCALE GENOMIC DNA]</scope>
    <source>
        <strain evidence="2">WRAIR2</strain>
    </source>
</reference>
<evidence type="ECO:0000313" key="1">
    <source>
        <dbReference type="EnsemblMetazoa" id="ADIR014345-PA"/>
    </source>
</evidence>
<reference evidence="1" key="2">
    <citation type="submission" date="2020-05" db="UniProtKB">
        <authorList>
            <consortium name="EnsemblMetazoa"/>
        </authorList>
    </citation>
    <scope>IDENTIFICATION</scope>
    <source>
        <strain evidence="1">WRAIR2</strain>
    </source>
</reference>
<proteinExistence type="predicted"/>
<organism evidence="1 2">
    <name type="scientific">Anopheles dirus</name>
    <dbReference type="NCBI Taxonomy" id="7168"/>
    <lineage>
        <taxon>Eukaryota</taxon>
        <taxon>Metazoa</taxon>
        <taxon>Ecdysozoa</taxon>
        <taxon>Arthropoda</taxon>
        <taxon>Hexapoda</taxon>
        <taxon>Insecta</taxon>
        <taxon>Pterygota</taxon>
        <taxon>Neoptera</taxon>
        <taxon>Endopterygota</taxon>
        <taxon>Diptera</taxon>
        <taxon>Nematocera</taxon>
        <taxon>Culicoidea</taxon>
        <taxon>Culicidae</taxon>
        <taxon>Anophelinae</taxon>
        <taxon>Anopheles</taxon>
    </lineage>
</organism>
<dbReference type="EnsemblMetazoa" id="ADIR014345-RA">
    <property type="protein sequence ID" value="ADIR014345-PA"/>
    <property type="gene ID" value="ADIR014345"/>
</dbReference>
<dbReference type="Proteomes" id="UP000075884">
    <property type="component" value="Unassembled WGS sequence"/>
</dbReference>
<accession>A0A182NWT5</accession>